<accession>A0AAD7MNT4</accession>
<gene>
    <name evidence="3" type="ORF">DFH07DRAFT_854984</name>
</gene>
<feature type="domain" description="DUF5648" evidence="2">
    <location>
        <begin position="41"/>
        <end position="174"/>
    </location>
</feature>
<keyword evidence="4" id="KW-1185">Reference proteome</keyword>
<protein>
    <recommendedName>
        <fullName evidence="2">DUF5648 domain-containing protein</fullName>
    </recommendedName>
</protein>
<proteinExistence type="predicted"/>
<dbReference type="InterPro" id="IPR043708">
    <property type="entry name" value="DUF5648"/>
</dbReference>
<comment type="caution">
    <text evidence="3">The sequence shown here is derived from an EMBL/GenBank/DDBJ whole genome shotgun (WGS) entry which is preliminary data.</text>
</comment>
<organism evidence="3 4">
    <name type="scientific">Mycena maculata</name>
    <dbReference type="NCBI Taxonomy" id="230809"/>
    <lineage>
        <taxon>Eukaryota</taxon>
        <taxon>Fungi</taxon>
        <taxon>Dikarya</taxon>
        <taxon>Basidiomycota</taxon>
        <taxon>Agaricomycotina</taxon>
        <taxon>Agaricomycetes</taxon>
        <taxon>Agaricomycetidae</taxon>
        <taxon>Agaricales</taxon>
        <taxon>Marasmiineae</taxon>
        <taxon>Mycenaceae</taxon>
        <taxon>Mycena</taxon>
    </lineage>
</organism>
<evidence type="ECO:0000259" key="2">
    <source>
        <dbReference type="Pfam" id="PF18885"/>
    </source>
</evidence>
<feature type="chain" id="PRO_5042060659" description="DUF5648 domain-containing protein" evidence="1">
    <location>
        <begin position="20"/>
        <end position="177"/>
    </location>
</feature>
<dbReference type="AlphaFoldDB" id="A0AAD7MNT4"/>
<evidence type="ECO:0000313" key="3">
    <source>
        <dbReference type="EMBL" id="KAJ7724491.1"/>
    </source>
</evidence>
<dbReference type="EMBL" id="JARJLG010000238">
    <property type="protein sequence ID" value="KAJ7724491.1"/>
    <property type="molecule type" value="Genomic_DNA"/>
</dbReference>
<reference evidence="3" key="1">
    <citation type="submission" date="2023-03" db="EMBL/GenBank/DDBJ databases">
        <title>Massive genome expansion in bonnet fungi (Mycena s.s.) driven by repeated elements and novel gene families across ecological guilds.</title>
        <authorList>
            <consortium name="Lawrence Berkeley National Laboratory"/>
            <person name="Harder C.B."/>
            <person name="Miyauchi S."/>
            <person name="Viragh M."/>
            <person name="Kuo A."/>
            <person name="Thoen E."/>
            <person name="Andreopoulos B."/>
            <person name="Lu D."/>
            <person name="Skrede I."/>
            <person name="Drula E."/>
            <person name="Henrissat B."/>
            <person name="Morin E."/>
            <person name="Kohler A."/>
            <person name="Barry K."/>
            <person name="LaButti K."/>
            <person name="Morin E."/>
            <person name="Salamov A."/>
            <person name="Lipzen A."/>
            <person name="Mereny Z."/>
            <person name="Hegedus B."/>
            <person name="Baldrian P."/>
            <person name="Stursova M."/>
            <person name="Weitz H."/>
            <person name="Taylor A."/>
            <person name="Grigoriev I.V."/>
            <person name="Nagy L.G."/>
            <person name="Martin F."/>
            <person name="Kauserud H."/>
        </authorList>
    </citation>
    <scope>NUCLEOTIDE SEQUENCE</scope>
    <source>
        <strain evidence="3">CBHHK188m</strain>
    </source>
</reference>
<name>A0AAD7MNT4_9AGAR</name>
<evidence type="ECO:0000313" key="4">
    <source>
        <dbReference type="Proteomes" id="UP001215280"/>
    </source>
</evidence>
<sequence>MKVAIPILATFLVAVQTSANPVQLEDRRIVSCPKDSAASSFYRLYDSKTGDHFYTTSSSEKKSFGREGYTLEGVTGLIFKSQQKNTGPLYRLYREDFRGDFHFYTMNKAERDAAVAGGFTDDGTAGYIFATQICGSIPLYRYYNGRDHFYTANRREGKTAVAGGYKSEGIAGYIISA</sequence>
<feature type="signal peptide" evidence="1">
    <location>
        <begin position="1"/>
        <end position="19"/>
    </location>
</feature>
<evidence type="ECO:0000256" key="1">
    <source>
        <dbReference type="SAM" id="SignalP"/>
    </source>
</evidence>
<keyword evidence="1" id="KW-0732">Signal</keyword>
<dbReference type="Proteomes" id="UP001215280">
    <property type="component" value="Unassembled WGS sequence"/>
</dbReference>
<dbReference type="Pfam" id="PF18885">
    <property type="entry name" value="DUF5648"/>
    <property type="match status" value="1"/>
</dbReference>